<dbReference type="InterPro" id="IPR051311">
    <property type="entry name" value="DedA_domain"/>
</dbReference>
<evidence type="ECO:0000256" key="2">
    <source>
        <dbReference type="SAM" id="Phobius"/>
    </source>
</evidence>
<feature type="transmembrane region" description="Helical" evidence="2">
    <location>
        <begin position="12"/>
        <end position="31"/>
    </location>
</feature>
<accession>A0ABS9GYB8</accession>
<keyword evidence="5" id="KW-1185">Reference proteome</keyword>
<feature type="transmembrane region" description="Helical" evidence="2">
    <location>
        <begin position="51"/>
        <end position="73"/>
    </location>
</feature>
<dbReference type="Pfam" id="PF09335">
    <property type="entry name" value="VTT_dom"/>
    <property type="match status" value="1"/>
</dbReference>
<feature type="transmembrane region" description="Helical" evidence="2">
    <location>
        <begin position="134"/>
        <end position="155"/>
    </location>
</feature>
<name>A0ABS9GYB8_9BACL</name>
<keyword evidence="2" id="KW-0812">Transmembrane</keyword>
<dbReference type="Proteomes" id="UP001649381">
    <property type="component" value="Unassembled WGS sequence"/>
</dbReference>
<organism evidence="4 5">
    <name type="scientific">Pseudalkalibacillus berkeleyi</name>
    <dbReference type="NCBI Taxonomy" id="1069813"/>
    <lineage>
        <taxon>Bacteria</taxon>
        <taxon>Bacillati</taxon>
        <taxon>Bacillota</taxon>
        <taxon>Bacilli</taxon>
        <taxon>Bacillales</taxon>
        <taxon>Fictibacillaceae</taxon>
        <taxon>Pseudalkalibacillus</taxon>
    </lineage>
</organism>
<keyword evidence="2" id="KW-0472">Membrane</keyword>
<dbReference type="EMBL" id="JAKIJS010000001">
    <property type="protein sequence ID" value="MCF6136634.1"/>
    <property type="molecule type" value="Genomic_DNA"/>
</dbReference>
<feature type="transmembrane region" description="Helical" evidence="2">
    <location>
        <begin position="167"/>
        <end position="185"/>
    </location>
</feature>
<dbReference type="RefSeq" id="WP_236331561.1">
    <property type="nucleotide sequence ID" value="NZ_JAKIJS010000001.1"/>
</dbReference>
<gene>
    <name evidence="4" type="ORF">L2716_02750</name>
</gene>
<evidence type="ECO:0000259" key="3">
    <source>
        <dbReference type="Pfam" id="PF09335"/>
    </source>
</evidence>
<dbReference type="PANTHER" id="PTHR42709">
    <property type="entry name" value="ALKALINE PHOSPHATASE LIKE PROTEIN"/>
    <property type="match status" value="1"/>
</dbReference>
<protein>
    <submittedName>
        <fullName evidence="4">DedA family protein</fullName>
    </submittedName>
</protein>
<evidence type="ECO:0000313" key="5">
    <source>
        <dbReference type="Proteomes" id="UP001649381"/>
    </source>
</evidence>
<evidence type="ECO:0000313" key="4">
    <source>
        <dbReference type="EMBL" id="MCF6136634.1"/>
    </source>
</evidence>
<dbReference type="PANTHER" id="PTHR42709:SF9">
    <property type="entry name" value="ALKALINE PHOSPHATASE LIKE PROTEIN"/>
    <property type="match status" value="1"/>
</dbReference>
<keyword evidence="2" id="KW-1133">Transmembrane helix</keyword>
<comment type="similarity">
    <text evidence="1">Belongs to the DedA family.</text>
</comment>
<feature type="domain" description="VTT" evidence="3">
    <location>
        <begin position="32"/>
        <end position="156"/>
    </location>
</feature>
<sequence length="196" mass="21810">MSFDEVMAAIETYGYWIILVTLFCGIVGIPAPEETFMVLIGMLAAQFHLDLGWTLMSAFSGTVLGLIASYAIGRYLGIPFIKKYGRFIKITPELWGKVSEKFHRHGKVTILFSLFLPGLRQIAPYVAGTSSYPAVLYVVLGLIGSFLWTFSYILVGFWVGDRLPLEILPWLSVLMVVLFVGAIFVKKVKWKGGSEA</sequence>
<evidence type="ECO:0000256" key="1">
    <source>
        <dbReference type="ARBA" id="ARBA00010792"/>
    </source>
</evidence>
<comment type="caution">
    <text evidence="4">The sequence shown here is derived from an EMBL/GenBank/DDBJ whole genome shotgun (WGS) entry which is preliminary data.</text>
</comment>
<dbReference type="InterPro" id="IPR032816">
    <property type="entry name" value="VTT_dom"/>
</dbReference>
<proteinExistence type="inferred from homology"/>
<reference evidence="4 5" key="1">
    <citation type="submission" date="2022-01" db="EMBL/GenBank/DDBJ databases">
        <title>Alkalihalobacillus sp. EGI L200015, a novel bacterium isolated from a salt lake sediment.</title>
        <authorList>
            <person name="Gao L."/>
            <person name="Fang B.-Z."/>
            <person name="Li W.-J."/>
        </authorList>
    </citation>
    <scope>NUCLEOTIDE SEQUENCE [LARGE SCALE GENOMIC DNA]</scope>
    <source>
        <strain evidence="4 5">KCTC 12718</strain>
    </source>
</reference>